<name>A0AA37BRS8_9ARCH</name>
<dbReference type="EMBL" id="BMNY01000002">
    <property type="protein sequence ID" value="GGM75686.1"/>
    <property type="molecule type" value="Genomic_DNA"/>
</dbReference>
<dbReference type="GO" id="GO:0046872">
    <property type="term" value="F:metal ion binding"/>
    <property type="evidence" value="ECO:0007669"/>
    <property type="project" value="UniProtKB-KW"/>
</dbReference>
<evidence type="ECO:0000256" key="2">
    <source>
        <dbReference type="ARBA" id="ARBA00008072"/>
    </source>
</evidence>
<evidence type="ECO:0000256" key="5">
    <source>
        <dbReference type="ARBA" id="ARBA00023002"/>
    </source>
</evidence>
<dbReference type="InterPro" id="IPR013149">
    <property type="entry name" value="ADH-like_C"/>
</dbReference>
<dbReference type="GO" id="GO:0044281">
    <property type="term" value="P:small molecule metabolic process"/>
    <property type="evidence" value="ECO:0007669"/>
    <property type="project" value="UniProtKB-ARBA"/>
</dbReference>
<evidence type="ECO:0000256" key="1">
    <source>
        <dbReference type="ARBA" id="ARBA00001947"/>
    </source>
</evidence>
<proteinExistence type="inferred from homology"/>
<accession>A0AA37BRS8</accession>
<keyword evidence="3" id="KW-0479">Metal-binding</keyword>
<dbReference type="PANTHER" id="PTHR42940:SF8">
    <property type="entry name" value="VACUOLAR PROTEIN SORTING-ASSOCIATED PROTEIN 11"/>
    <property type="match status" value="1"/>
</dbReference>
<dbReference type="PANTHER" id="PTHR42940">
    <property type="entry name" value="ALCOHOL DEHYDROGENASE 1-RELATED"/>
    <property type="match status" value="1"/>
</dbReference>
<comment type="cofactor">
    <cofactor evidence="1">
        <name>Zn(2+)</name>
        <dbReference type="ChEBI" id="CHEBI:29105"/>
    </cofactor>
</comment>
<dbReference type="GO" id="GO:0030554">
    <property type="term" value="F:adenyl nucleotide binding"/>
    <property type="evidence" value="ECO:0007669"/>
    <property type="project" value="UniProtKB-ARBA"/>
</dbReference>
<reference evidence="8" key="1">
    <citation type="journal article" date="2014" name="Int. J. Syst. Evol. Microbiol.">
        <title>Complete genome sequence of Corynebacterium casei LMG S-19264T (=DSM 44701T), isolated from a smear-ripened cheese.</title>
        <authorList>
            <consortium name="US DOE Joint Genome Institute (JGI-PGF)"/>
            <person name="Walter F."/>
            <person name="Albersmeier A."/>
            <person name="Kalinowski J."/>
            <person name="Ruckert C."/>
        </authorList>
    </citation>
    <scope>NUCLEOTIDE SEQUENCE</scope>
    <source>
        <strain evidence="8">JCM 13583</strain>
    </source>
</reference>
<dbReference type="Gene3D" id="3.40.50.720">
    <property type="entry name" value="NAD(P)-binding Rossmann-like Domain"/>
    <property type="match status" value="1"/>
</dbReference>
<dbReference type="Proteomes" id="UP000632195">
    <property type="component" value="Unassembled WGS sequence"/>
</dbReference>
<comment type="similarity">
    <text evidence="2">Belongs to the zinc-containing alcohol dehydrogenase family.</text>
</comment>
<feature type="domain" description="Alcohol dehydrogenase-like N-terminal" evidence="7">
    <location>
        <begin position="34"/>
        <end position="141"/>
    </location>
</feature>
<dbReference type="Pfam" id="PF08240">
    <property type="entry name" value="ADH_N"/>
    <property type="match status" value="1"/>
</dbReference>
<organism evidence="8 9">
    <name type="scientific">Thermogymnomonas acidicola</name>
    <dbReference type="NCBI Taxonomy" id="399579"/>
    <lineage>
        <taxon>Archaea</taxon>
        <taxon>Methanobacteriati</taxon>
        <taxon>Thermoplasmatota</taxon>
        <taxon>Thermoplasmata</taxon>
        <taxon>Thermoplasmatales</taxon>
        <taxon>Thermogymnomonas</taxon>
    </lineage>
</organism>
<dbReference type="GO" id="GO:0043168">
    <property type="term" value="F:anion binding"/>
    <property type="evidence" value="ECO:0007669"/>
    <property type="project" value="UniProtKB-ARBA"/>
</dbReference>
<dbReference type="InterPro" id="IPR036291">
    <property type="entry name" value="NAD(P)-bd_dom_sf"/>
</dbReference>
<evidence type="ECO:0000313" key="9">
    <source>
        <dbReference type="Proteomes" id="UP000632195"/>
    </source>
</evidence>
<dbReference type="InterPro" id="IPR011032">
    <property type="entry name" value="GroES-like_sf"/>
</dbReference>
<dbReference type="AlphaFoldDB" id="A0AA37BRS8"/>
<protein>
    <submittedName>
        <fullName evidence="8">NAD(P)-dependent alcohol dehydrogenase</fullName>
    </submittedName>
</protein>
<gene>
    <name evidence="8" type="ORF">GCM10007108_12020</name>
</gene>
<dbReference type="InterPro" id="IPR013154">
    <property type="entry name" value="ADH-like_N"/>
</dbReference>
<dbReference type="SUPFAM" id="SSF51735">
    <property type="entry name" value="NAD(P)-binding Rossmann-fold domains"/>
    <property type="match status" value="1"/>
</dbReference>
<sequence>MHMPDEGRHRAVYLTEFRKPLSPGTAETPEPRGEQVLIRVVGAGICHSDVHVWEGVWSSTGAPRRLPHIQSHEIAGVVERVGERVPDAFREGTGVLVYAWQWEHDDMFTAEGLTNLSDSPLVPGIHTDGGFQEYYLVPHYRYLINASGISDLAAAAPLTCGGLTTYRAVRKAAPYVRPDDYVAVIGLGGLGAYAAQYIRKFCPQANLIGIDMKESAVDFVSSITPLDSHIVPHDGDVLSSIRAETHGSGLRAVIDLVGSGTLSTYIRALAKGGIYVLVGLMGSGKTDTISPGSTVLLERNISGSYVGTLAEQHEVVALARKGVIDYRKPVTARMPLDDAYAGLQALHSGQVLGRQVVTP</sequence>
<dbReference type="GO" id="GO:0005737">
    <property type="term" value="C:cytoplasm"/>
    <property type="evidence" value="ECO:0007669"/>
    <property type="project" value="TreeGrafter"/>
</dbReference>
<dbReference type="GO" id="GO:0004022">
    <property type="term" value="F:alcohol dehydrogenase (NAD+) activity"/>
    <property type="evidence" value="ECO:0007669"/>
    <property type="project" value="TreeGrafter"/>
</dbReference>
<keyword evidence="5" id="KW-0560">Oxidoreductase</keyword>
<evidence type="ECO:0000313" key="8">
    <source>
        <dbReference type="EMBL" id="GGM75686.1"/>
    </source>
</evidence>
<evidence type="ECO:0000256" key="3">
    <source>
        <dbReference type="ARBA" id="ARBA00022723"/>
    </source>
</evidence>
<keyword evidence="9" id="KW-1185">Reference proteome</keyword>
<dbReference type="Gene3D" id="3.90.180.10">
    <property type="entry name" value="Medium-chain alcohol dehydrogenases, catalytic domain"/>
    <property type="match status" value="1"/>
</dbReference>
<dbReference type="SUPFAM" id="SSF50129">
    <property type="entry name" value="GroES-like"/>
    <property type="match status" value="1"/>
</dbReference>
<reference evidence="8" key="2">
    <citation type="submission" date="2022-09" db="EMBL/GenBank/DDBJ databases">
        <authorList>
            <person name="Sun Q."/>
            <person name="Ohkuma M."/>
        </authorList>
    </citation>
    <scope>NUCLEOTIDE SEQUENCE</scope>
    <source>
        <strain evidence="8">JCM 13583</strain>
    </source>
</reference>
<feature type="domain" description="Alcohol dehydrogenase-like C-terminal" evidence="6">
    <location>
        <begin position="189"/>
        <end position="318"/>
    </location>
</feature>
<comment type="caution">
    <text evidence="8">The sequence shown here is derived from an EMBL/GenBank/DDBJ whole genome shotgun (WGS) entry which is preliminary data.</text>
</comment>
<evidence type="ECO:0000256" key="4">
    <source>
        <dbReference type="ARBA" id="ARBA00022833"/>
    </source>
</evidence>
<keyword evidence="4" id="KW-0862">Zinc</keyword>
<dbReference type="Pfam" id="PF00107">
    <property type="entry name" value="ADH_zinc_N"/>
    <property type="match status" value="1"/>
</dbReference>
<evidence type="ECO:0000259" key="7">
    <source>
        <dbReference type="Pfam" id="PF08240"/>
    </source>
</evidence>
<evidence type="ECO:0000259" key="6">
    <source>
        <dbReference type="Pfam" id="PF00107"/>
    </source>
</evidence>